<reference evidence="1 2" key="1">
    <citation type="submission" date="2019-09" db="EMBL/GenBank/DDBJ databases">
        <authorList>
            <person name="Criscuolo A."/>
        </authorList>
    </citation>
    <scope>NUCLEOTIDE SEQUENCE [LARGE SCALE GENOMIC DNA]</scope>
    <source>
        <strain evidence="2">3(2)</strain>
    </source>
</reference>
<name>A0A5K1I0X5_9GAMM</name>
<evidence type="ECO:0008006" key="3">
    <source>
        <dbReference type="Google" id="ProtNLM"/>
    </source>
</evidence>
<sequence length="409" mass="44537">MKILGTIMILLLAMVISGTAQSQMISVCEGRFSCSSQREATVGVDSRVALVWRGEILGSPRRGMTLLSTQGRFMLGNPFGGRTLGVASTTLMQTLQPVSEDRGVDFRLNESLRVPAAVSRAAAAAGAREFYYVRDFQLEGSEPGSGVQVIRLEQAVPGRGEQPRQGEFGAANSIDIQSVTLSFQAGTLSEVIRPDAPLQATARIRYRGAGLLNAVWEVATPASTHGQPIYVPLEVVRRYIGGSEVILTSPQLPNTSSGLYRLRLRFLPPDVIDDLPTLSYRVSDAALQRGNEVPAIRLWPTESASPLTRNSRFRWEPVPDSHAYQLEFYAGWPGDSPGVEASDPDGIQPIELERSPTTGQLLSGQRREASPSATILNRLRPGEQYYWRIVAIDLDGQVLAASPLEPIRP</sequence>
<evidence type="ECO:0000313" key="1">
    <source>
        <dbReference type="EMBL" id="VVZ95046.1"/>
    </source>
</evidence>
<protein>
    <recommendedName>
        <fullName evidence="3">Fibronectin type-III domain-containing protein</fullName>
    </recommendedName>
</protein>
<dbReference type="Gene3D" id="2.60.40.10">
    <property type="entry name" value="Immunoglobulins"/>
    <property type="match status" value="1"/>
</dbReference>
<gene>
    <name evidence="1" type="ORF">HALO32_01110</name>
</gene>
<organism evidence="1 2">
    <name type="scientific">Halomonas lysinitropha</name>
    <dbReference type="NCBI Taxonomy" id="2607506"/>
    <lineage>
        <taxon>Bacteria</taxon>
        <taxon>Pseudomonadati</taxon>
        <taxon>Pseudomonadota</taxon>
        <taxon>Gammaproteobacteria</taxon>
        <taxon>Oceanospirillales</taxon>
        <taxon>Halomonadaceae</taxon>
        <taxon>Halomonas</taxon>
    </lineage>
</organism>
<proteinExistence type="predicted"/>
<dbReference type="EMBL" id="CABVOU010000027">
    <property type="protein sequence ID" value="VVZ95046.1"/>
    <property type="molecule type" value="Genomic_DNA"/>
</dbReference>
<accession>A0A5K1I0X5</accession>
<keyword evidence="2" id="KW-1185">Reference proteome</keyword>
<evidence type="ECO:0000313" key="2">
    <source>
        <dbReference type="Proteomes" id="UP000326725"/>
    </source>
</evidence>
<dbReference type="AlphaFoldDB" id="A0A5K1I0X5"/>
<dbReference type="InterPro" id="IPR013783">
    <property type="entry name" value="Ig-like_fold"/>
</dbReference>
<dbReference type="Proteomes" id="UP000326725">
    <property type="component" value="Unassembled WGS sequence"/>
</dbReference>
<dbReference type="RefSeq" id="WP_151442787.1">
    <property type="nucleotide sequence ID" value="NZ_CABVOU010000027.1"/>
</dbReference>